<dbReference type="EMBL" id="JH971399">
    <property type="protein sequence ID" value="EKM76955.1"/>
    <property type="molecule type" value="Genomic_DNA"/>
</dbReference>
<dbReference type="KEGG" id="abp:AGABI1DRAFT115585"/>
<reference evidence="2" key="1">
    <citation type="journal article" date="2012" name="Proc. Natl. Acad. Sci. U.S.A.">
        <title>Genome sequence of the button mushroom Agaricus bisporus reveals mechanisms governing adaptation to a humic-rich ecological niche.</title>
        <authorList>
            <person name="Morin E."/>
            <person name="Kohler A."/>
            <person name="Baker A.R."/>
            <person name="Foulongne-Oriol M."/>
            <person name="Lombard V."/>
            <person name="Nagy L.G."/>
            <person name="Ohm R.A."/>
            <person name="Patyshakuliyeva A."/>
            <person name="Brun A."/>
            <person name="Aerts A.L."/>
            <person name="Bailey A.M."/>
            <person name="Billette C."/>
            <person name="Coutinho P.M."/>
            <person name="Deakin G."/>
            <person name="Doddapaneni H."/>
            <person name="Floudas D."/>
            <person name="Grimwood J."/>
            <person name="Hilden K."/>
            <person name="Kuees U."/>
            <person name="LaButti K.M."/>
            <person name="Lapidus A."/>
            <person name="Lindquist E.A."/>
            <person name="Lucas S.M."/>
            <person name="Murat C."/>
            <person name="Riley R.W."/>
            <person name="Salamov A.A."/>
            <person name="Schmutz J."/>
            <person name="Subramanian V."/>
            <person name="Woesten H.A.B."/>
            <person name="Xu J."/>
            <person name="Eastwood D.C."/>
            <person name="Foster G.D."/>
            <person name="Sonnenberg A.S."/>
            <person name="Cullen D."/>
            <person name="de Vries R.P."/>
            <person name="Lundell T."/>
            <person name="Hibbett D.S."/>
            <person name="Henrissat B."/>
            <person name="Burton K.S."/>
            <person name="Kerrigan R.W."/>
            <person name="Challen M.P."/>
            <person name="Grigoriev I.V."/>
            <person name="Martin F."/>
        </authorList>
    </citation>
    <scope>NUCLEOTIDE SEQUENCE [LARGE SCALE GENOMIC DNA]</scope>
    <source>
        <strain evidence="2">JB137-S8 / ATCC MYA-4627 / FGSC 10392</strain>
    </source>
</reference>
<sequence>MDLEELVNCTVQPVIRGWGLMIMTKDWVDFTMNHFLTPCIIPRLAALQTLLYLPHEIL</sequence>
<dbReference type="OMA" id="WGLMIMT"/>
<evidence type="ECO:0000313" key="1">
    <source>
        <dbReference type="EMBL" id="EKM76955.1"/>
    </source>
</evidence>
<gene>
    <name evidence="1" type="ORF">AGABI1DRAFT_115585</name>
</gene>
<dbReference type="RefSeq" id="XP_007332554.1">
    <property type="nucleotide sequence ID" value="XM_007332492.1"/>
</dbReference>
<organism evidence="1 2">
    <name type="scientific">Agaricus bisporus var. burnettii (strain JB137-S8 / ATCC MYA-4627 / FGSC 10392)</name>
    <name type="common">White button mushroom</name>
    <dbReference type="NCBI Taxonomy" id="597362"/>
    <lineage>
        <taxon>Eukaryota</taxon>
        <taxon>Fungi</taxon>
        <taxon>Dikarya</taxon>
        <taxon>Basidiomycota</taxon>
        <taxon>Agaricomycotina</taxon>
        <taxon>Agaricomycetes</taxon>
        <taxon>Agaricomycetidae</taxon>
        <taxon>Agaricales</taxon>
        <taxon>Agaricineae</taxon>
        <taxon>Agaricaceae</taxon>
        <taxon>Agaricus</taxon>
    </lineage>
</organism>
<keyword evidence="2" id="KW-1185">Reference proteome</keyword>
<evidence type="ECO:0000313" key="2">
    <source>
        <dbReference type="Proteomes" id="UP000008493"/>
    </source>
</evidence>
<dbReference type="Proteomes" id="UP000008493">
    <property type="component" value="Unassembled WGS sequence"/>
</dbReference>
<dbReference type="HOGENOM" id="CLU_196185_0_0_1"/>
<proteinExistence type="predicted"/>
<protein>
    <submittedName>
        <fullName evidence="1">Uncharacterized protein</fullName>
    </submittedName>
</protein>
<dbReference type="InParanoid" id="K5XQ97"/>
<dbReference type="AlphaFoldDB" id="K5XQ97"/>
<name>K5XQ97_AGABU</name>
<dbReference type="GeneID" id="18824783"/>
<accession>K5XQ97</accession>